<evidence type="ECO:0000259" key="1">
    <source>
        <dbReference type="Pfam" id="PF01370"/>
    </source>
</evidence>
<evidence type="ECO:0000313" key="3">
    <source>
        <dbReference type="Proteomes" id="UP000181980"/>
    </source>
</evidence>
<keyword evidence="3" id="KW-1185">Reference proteome</keyword>
<dbReference type="AlphaFoldDB" id="A0A1H5P7Q4"/>
<proteinExistence type="predicted"/>
<dbReference type="EMBL" id="FNUC01000004">
    <property type="protein sequence ID" value="SEF09720.1"/>
    <property type="molecule type" value="Genomic_DNA"/>
</dbReference>
<dbReference type="Proteomes" id="UP000181980">
    <property type="component" value="Unassembled WGS sequence"/>
</dbReference>
<dbReference type="InterPro" id="IPR050177">
    <property type="entry name" value="Lipid_A_modif_metabolic_enz"/>
</dbReference>
<dbReference type="PANTHER" id="PTHR43245">
    <property type="entry name" value="BIFUNCTIONAL POLYMYXIN RESISTANCE PROTEIN ARNA"/>
    <property type="match status" value="1"/>
</dbReference>
<organism evidence="2 3">
    <name type="scientific">Jiangella alba</name>
    <dbReference type="NCBI Taxonomy" id="561176"/>
    <lineage>
        <taxon>Bacteria</taxon>
        <taxon>Bacillati</taxon>
        <taxon>Actinomycetota</taxon>
        <taxon>Actinomycetes</taxon>
        <taxon>Jiangellales</taxon>
        <taxon>Jiangellaceae</taxon>
        <taxon>Jiangella</taxon>
    </lineage>
</organism>
<dbReference type="PANTHER" id="PTHR43245:SF52">
    <property type="entry name" value="NAD-DEPENDENT EPIMERASE_DEHYDRATASE"/>
    <property type="match status" value="1"/>
</dbReference>
<reference evidence="3" key="1">
    <citation type="submission" date="2016-10" db="EMBL/GenBank/DDBJ databases">
        <authorList>
            <person name="Varghese N."/>
            <person name="Submissions S."/>
        </authorList>
    </citation>
    <scope>NUCLEOTIDE SEQUENCE [LARGE SCALE GENOMIC DNA]</scope>
    <source>
        <strain evidence="3">DSM 45237</strain>
    </source>
</reference>
<dbReference type="SUPFAM" id="SSF51735">
    <property type="entry name" value="NAD(P)-binding Rossmann-fold domains"/>
    <property type="match status" value="1"/>
</dbReference>
<dbReference type="InterPro" id="IPR001509">
    <property type="entry name" value="Epimerase_deHydtase"/>
</dbReference>
<dbReference type="RefSeq" id="WP_216094588.1">
    <property type="nucleotide sequence ID" value="NZ_FNUC01000004.1"/>
</dbReference>
<evidence type="ECO:0000313" key="2">
    <source>
        <dbReference type="EMBL" id="SEF09720.1"/>
    </source>
</evidence>
<dbReference type="Pfam" id="PF01370">
    <property type="entry name" value="Epimerase"/>
    <property type="match status" value="1"/>
</dbReference>
<sequence length="344" mass="37198">MSKVVMVVGVARYLGARLAERLADEAGVDRVVGVDLVEPTQSIGGAEFVRADIRTSDIGRAIDRAAPDTVVHMNILATRADAGGRTPQKEINVIGTMQLLAACQRSRSVRKVVVKSSTTVYGSGPQSPALFAEDMVAGAHSRRGYEKDAGEVEAYVRGFSRRRPDVGVTILRFANVLGPQIRTGLSEYFVLPVVPVVLGRDPRFQLVHELDCVEALRVATVEHRPGIFNVAGDGFLVLSQALRRAGRPALPLPTLGSPLVGGVLKRSGVVDMDSALVRFLTFGRGVDTTRMRTQLKFDPVYDTVATFDAFADARTRGGLLDRDRIRAVEHTVRGILTGEDARGR</sequence>
<gene>
    <name evidence="2" type="ORF">SAMN04488561_3840</name>
</gene>
<dbReference type="Gene3D" id="3.40.50.720">
    <property type="entry name" value="NAD(P)-binding Rossmann-like Domain"/>
    <property type="match status" value="1"/>
</dbReference>
<feature type="domain" description="NAD-dependent epimerase/dehydratase" evidence="1">
    <location>
        <begin position="5"/>
        <end position="231"/>
    </location>
</feature>
<protein>
    <submittedName>
        <fullName evidence="2">UDP-glucose 4-epimerase</fullName>
    </submittedName>
</protein>
<name>A0A1H5P7Q4_9ACTN</name>
<dbReference type="InterPro" id="IPR036291">
    <property type="entry name" value="NAD(P)-bd_dom_sf"/>
</dbReference>
<dbReference type="STRING" id="561176.SAMN04488561_3840"/>
<accession>A0A1H5P7Q4</accession>